<comment type="catalytic activity">
    <reaction evidence="6">
        <text>(2S)-2-hydroxy-3-oxobutyl phosphate + 5-amino-6-(D-ribitylamino)uracil = 6,7-dimethyl-8-(1-D-ribityl)lumazine + phosphate + 2 H2O + H(+)</text>
        <dbReference type="Rhea" id="RHEA:26152"/>
        <dbReference type="ChEBI" id="CHEBI:15377"/>
        <dbReference type="ChEBI" id="CHEBI:15378"/>
        <dbReference type="ChEBI" id="CHEBI:15934"/>
        <dbReference type="ChEBI" id="CHEBI:43474"/>
        <dbReference type="ChEBI" id="CHEBI:58201"/>
        <dbReference type="ChEBI" id="CHEBI:58830"/>
        <dbReference type="EC" id="2.5.1.78"/>
    </reaction>
</comment>
<reference evidence="8" key="2">
    <citation type="journal article" date="2015" name="ISME J.">
        <title>A new class of marine Euryarchaeota group II from the Mediterranean deep chlorophyll maximum.</title>
        <authorList>
            <person name="Martin-Cuadrado A.B."/>
            <person name="Garcia-Heredia I."/>
            <person name="Molto A.G."/>
            <person name="Lopez-Ubeda R."/>
            <person name="Kimes N."/>
            <person name="Lopez-Garcia P."/>
            <person name="Moreira D."/>
            <person name="Rodriguez-Valera F."/>
        </authorList>
    </citation>
    <scope>NUCLEOTIDE SEQUENCE</scope>
</reference>
<comment type="similarity">
    <text evidence="2">Belongs to the DMRL synthase family.</text>
</comment>
<organism evidence="8">
    <name type="scientific">uncultured Poseidoniia archaeon</name>
    <dbReference type="NCBI Taxonomy" id="1697135"/>
    <lineage>
        <taxon>Archaea</taxon>
        <taxon>Methanobacteriati</taxon>
        <taxon>Thermoplasmatota</taxon>
        <taxon>Candidatus Poseidoniia</taxon>
        <taxon>environmental samples</taxon>
    </lineage>
</organism>
<dbReference type="Pfam" id="PF00885">
    <property type="entry name" value="DMRL_synthase"/>
    <property type="match status" value="1"/>
</dbReference>
<name>A0A1B1TAV7_9ARCH</name>
<comment type="pathway">
    <text evidence="1">Cofactor biosynthesis; riboflavin biosynthesis; riboflavin from 2-hydroxy-3-oxobutyl phosphate and 5-amino-6-(D-ribitylamino)uracil: step 1/2.</text>
</comment>
<dbReference type="SUPFAM" id="SSF52121">
    <property type="entry name" value="Lumazine synthase"/>
    <property type="match status" value="1"/>
</dbReference>
<dbReference type="UniPathway" id="UPA00275">
    <property type="reaction ID" value="UER00404"/>
</dbReference>
<evidence type="ECO:0000256" key="4">
    <source>
        <dbReference type="ARBA" id="ARBA00022619"/>
    </source>
</evidence>
<protein>
    <recommendedName>
        <fullName evidence="3 7">6,7-dimethyl-8-ribityllumazine synthase</fullName>
        <ecNumber evidence="3 7">2.5.1.78</ecNumber>
    </recommendedName>
</protein>
<proteinExistence type="inferred from homology"/>
<dbReference type="GO" id="GO:0009231">
    <property type="term" value="P:riboflavin biosynthetic process"/>
    <property type="evidence" value="ECO:0007669"/>
    <property type="project" value="UniProtKB-UniPathway"/>
</dbReference>
<evidence type="ECO:0000313" key="8">
    <source>
        <dbReference type="EMBL" id="ANV79409.1"/>
    </source>
</evidence>
<evidence type="ECO:0000256" key="2">
    <source>
        <dbReference type="ARBA" id="ARBA00007424"/>
    </source>
</evidence>
<dbReference type="GO" id="GO:0000906">
    <property type="term" value="F:6,7-dimethyl-8-ribityllumazine synthase activity"/>
    <property type="evidence" value="ECO:0007669"/>
    <property type="project" value="UniProtKB-UniRule"/>
</dbReference>
<evidence type="ECO:0000256" key="3">
    <source>
        <dbReference type="ARBA" id="ARBA00012664"/>
    </source>
</evidence>
<dbReference type="Gene3D" id="3.40.50.960">
    <property type="entry name" value="Lumazine/riboflavin synthase"/>
    <property type="match status" value="1"/>
</dbReference>
<dbReference type="PANTHER" id="PTHR21058:SF0">
    <property type="entry name" value="6,7-DIMETHYL-8-RIBITYLLUMAZINE SYNTHASE"/>
    <property type="match status" value="1"/>
</dbReference>
<dbReference type="InterPro" id="IPR034964">
    <property type="entry name" value="LS"/>
</dbReference>
<evidence type="ECO:0000256" key="1">
    <source>
        <dbReference type="ARBA" id="ARBA00004917"/>
    </source>
</evidence>
<dbReference type="InterPro" id="IPR002180">
    <property type="entry name" value="LS/RS"/>
</dbReference>
<dbReference type="NCBIfam" id="TIGR00114">
    <property type="entry name" value="lumazine-synth"/>
    <property type="match status" value="1"/>
</dbReference>
<keyword evidence="4" id="KW-0686">Riboflavin biosynthesis</keyword>
<accession>A0A1B1TAV7</accession>
<evidence type="ECO:0000256" key="6">
    <source>
        <dbReference type="ARBA" id="ARBA00048785"/>
    </source>
</evidence>
<reference evidence="8" key="1">
    <citation type="submission" date="2014-11" db="EMBL/GenBank/DDBJ databases">
        <authorList>
            <person name="Zhu J."/>
            <person name="Qi W."/>
            <person name="Song R."/>
        </authorList>
    </citation>
    <scope>NUCLEOTIDE SEQUENCE</scope>
</reference>
<dbReference type="AlphaFoldDB" id="A0A1B1TAV7"/>
<dbReference type="InterPro" id="IPR036467">
    <property type="entry name" value="LS/RS_sf"/>
</dbReference>
<sequence>MKIAAVCGSFHKEEIQRMLEYAENEANINGAEISKIIWVPGSMEVPLALNRLLEDNEVDAAIALGIIERGETQHGLVMGQAVTRSIIELQIKFDKSIGLGIIGPGAEKHHIEPRLEPHARSAVNAVIKMSK</sequence>
<dbReference type="GO" id="GO:0009349">
    <property type="term" value="C:riboflavin synthase complex"/>
    <property type="evidence" value="ECO:0007669"/>
    <property type="project" value="UniProtKB-UniRule"/>
</dbReference>
<dbReference type="PANTHER" id="PTHR21058">
    <property type="entry name" value="6,7-DIMETHYL-8-RIBITYLLUMAZINE SYNTHASE DMRL SYNTHASE LUMAZINE SYNTHASE"/>
    <property type="match status" value="1"/>
</dbReference>
<dbReference type="EC" id="2.5.1.78" evidence="3 7"/>
<evidence type="ECO:0000256" key="5">
    <source>
        <dbReference type="ARBA" id="ARBA00022679"/>
    </source>
</evidence>
<keyword evidence="5" id="KW-0808">Transferase</keyword>
<dbReference type="EMBL" id="KP211831">
    <property type="protein sequence ID" value="ANV79409.1"/>
    <property type="molecule type" value="Genomic_DNA"/>
</dbReference>
<evidence type="ECO:0000256" key="7">
    <source>
        <dbReference type="NCBIfam" id="TIGR00114"/>
    </source>
</evidence>